<feature type="non-terminal residue" evidence="1">
    <location>
        <position position="1"/>
    </location>
</feature>
<name>X1UI40_9ZZZZ</name>
<comment type="caution">
    <text evidence="1">The sequence shown here is derived from an EMBL/GenBank/DDBJ whole genome shotgun (WGS) entry which is preliminary data.</text>
</comment>
<proteinExistence type="predicted"/>
<reference evidence="1" key="1">
    <citation type="journal article" date="2014" name="Front. Microbiol.">
        <title>High frequency of phylogenetically diverse reductive dehalogenase-homologous genes in deep subseafloor sedimentary metagenomes.</title>
        <authorList>
            <person name="Kawai M."/>
            <person name="Futagami T."/>
            <person name="Toyoda A."/>
            <person name="Takaki Y."/>
            <person name="Nishi S."/>
            <person name="Hori S."/>
            <person name="Arai W."/>
            <person name="Tsubouchi T."/>
            <person name="Morono Y."/>
            <person name="Uchiyama I."/>
            <person name="Ito T."/>
            <person name="Fujiyama A."/>
            <person name="Inagaki F."/>
            <person name="Takami H."/>
        </authorList>
    </citation>
    <scope>NUCLEOTIDE SEQUENCE</scope>
    <source>
        <strain evidence="1">Expedition CK06-06</strain>
    </source>
</reference>
<evidence type="ECO:0000313" key="1">
    <source>
        <dbReference type="EMBL" id="GAJ17209.1"/>
    </source>
</evidence>
<feature type="non-terminal residue" evidence="1">
    <location>
        <position position="90"/>
    </location>
</feature>
<protein>
    <submittedName>
        <fullName evidence="1">Uncharacterized protein</fullName>
    </submittedName>
</protein>
<dbReference type="SUPFAM" id="SSF53335">
    <property type="entry name" value="S-adenosyl-L-methionine-dependent methyltransferases"/>
    <property type="match status" value="1"/>
</dbReference>
<dbReference type="AlphaFoldDB" id="X1UI40"/>
<dbReference type="EMBL" id="BARW01041643">
    <property type="protein sequence ID" value="GAJ17209.1"/>
    <property type="molecule type" value="Genomic_DNA"/>
</dbReference>
<gene>
    <name evidence="1" type="ORF">S12H4_62230</name>
</gene>
<sequence>WHYIKSNKIAPNKNVLKIKPFYDVRGKRILELGCFEGFDTFTLEQMQPKEVVSVEGRIENCLKCSFVKFLHELDRTTILYADLNKLDLAT</sequence>
<organism evidence="1">
    <name type="scientific">marine sediment metagenome</name>
    <dbReference type="NCBI Taxonomy" id="412755"/>
    <lineage>
        <taxon>unclassified sequences</taxon>
        <taxon>metagenomes</taxon>
        <taxon>ecological metagenomes</taxon>
    </lineage>
</organism>
<dbReference type="InterPro" id="IPR029063">
    <property type="entry name" value="SAM-dependent_MTases_sf"/>
</dbReference>
<accession>X1UI40</accession>